<evidence type="ECO:0000313" key="2">
    <source>
        <dbReference type="WBParaSite" id="PS1159_v2.g18296.t2"/>
    </source>
</evidence>
<accession>A0AC35FKA3</accession>
<name>A0AC35FKA3_9BILA</name>
<proteinExistence type="predicted"/>
<protein>
    <submittedName>
        <fullName evidence="2">RRM domain-containing protein</fullName>
    </submittedName>
</protein>
<organism evidence="1 2">
    <name type="scientific">Panagrolaimus sp. PS1159</name>
    <dbReference type="NCBI Taxonomy" id="55785"/>
    <lineage>
        <taxon>Eukaryota</taxon>
        <taxon>Metazoa</taxon>
        <taxon>Ecdysozoa</taxon>
        <taxon>Nematoda</taxon>
        <taxon>Chromadorea</taxon>
        <taxon>Rhabditida</taxon>
        <taxon>Tylenchina</taxon>
        <taxon>Panagrolaimomorpha</taxon>
        <taxon>Panagrolaimoidea</taxon>
        <taxon>Panagrolaimidae</taxon>
        <taxon>Panagrolaimus</taxon>
    </lineage>
</organism>
<sequence>MSQSSYENGCGTTSSSSSGDSITKCSQYSRKVFIGGLPFDATADDINSTFDHFGPMSIDWPRRHSSSDGSGSPGSSVFIGGLPFDTTADDINSTFDHFGPMSIDWPCRHSTSNGSGSPGSSDRRQTSGYVFLIYRKESSVHRLLQNCKVDSGRFFMFMSTRNSCRKPVQVRPWRLSDFVYLPYPGTTLDPRNTVFIGGVPRPTRAVDIVDAFEKKYGKVIYASIDIDPELRYPKGAARIVFANRYDYLKAMAGRIITLPHCGTSKRIDIKPYVIDEQECSACNGERCNFRFASYFCAVPYCLQYYCEACWGQHINASRYCKSYQRYYGPKKIVIKELKC</sequence>
<evidence type="ECO:0000313" key="1">
    <source>
        <dbReference type="Proteomes" id="UP000887580"/>
    </source>
</evidence>
<reference evidence="2" key="1">
    <citation type="submission" date="2022-11" db="UniProtKB">
        <authorList>
            <consortium name="WormBaseParasite"/>
        </authorList>
    </citation>
    <scope>IDENTIFICATION</scope>
</reference>
<dbReference type="WBParaSite" id="PS1159_v2.g18296.t2">
    <property type="protein sequence ID" value="PS1159_v2.g18296.t2"/>
    <property type="gene ID" value="PS1159_v2.g18296"/>
</dbReference>
<dbReference type="Proteomes" id="UP000887580">
    <property type="component" value="Unplaced"/>
</dbReference>